<feature type="region of interest" description="Disordered" evidence="1">
    <location>
        <begin position="1"/>
        <end position="65"/>
    </location>
</feature>
<gene>
    <name evidence="2" type="ORF">BG011_005190</name>
</gene>
<name>A0A9P6PZE8_9FUNG</name>
<feature type="compositionally biased region" description="Acidic residues" evidence="1">
    <location>
        <begin position="94"/>
        <end position="104"/>
    </location>
</feature>
<feature type="compositionally biased region" description="Polar residues" evidence="1">
    <location>
        <begin position="191"/>
        <end position="200"/>
    </location>
</feature>
<feature type="compositionally biased region" description="Polar residues" evidence="1">
    <location>
        <begin position="32"/>
        <end position="57"/>
    </location>
</feature>
<evidence type="ECO:0000313" key="3">
    <source>
        <dbReference type="Proteomes" id="UP000726737"/>
    </source>
</evidence>
<feature type="compositionally biased region" description="Low complexity" evidence="1">
    <location>
        <begin position="169"/>
        <end position="183"/>
    </location>
</feature>
<protein>
    <recommendedName>
        <fullName evidence="4">F-box domain-containing protein</fullName>
    </recommendedName>
</protein>
<evidence type="ECO:0000256" key="1">
    <source>
        <dbReference type="SAM" id="MobiDB-lite"/>
    </source>
</evidence>
<keyword evidence="3" id="KW-1185">Reference proteome</keyword>
<dbReference type="AlphaFoldDB" id="A0A9P6PZE8"/>
<feature type="compositionally biased region" description="Basic and acidic residues" evidence="1">
    <location>
        <begin position="128"/>
        <end position="141"/>
    </location>
</feature>
<feature type="compositionally biased region" description="Basic and acidic residues" evidence="1">
    <location>
        <begin position="105"/>
        <end position="116"/>
    </location>
</feature>
<dbReference type="Proteomes" id="UP000726737">
    <property type="component" value="Unassembled WGS sequence"/>
</dbReference>
<evidence type="ECO:0000313" key="2">
    <source>
        <dbReference type="EMBL" id="KAG0255327.1"/>
    </source>
</evidence>
<dbReference type="OrthoDB" id="2404831at2759"/>
<dbReference type="EMBL" id="JAAAJA010000355">
    <property type="protein sequence ID" value="KAG0255327.1"/>
    <property type="molecule type" value="Genomic_DNA"/>
</dbReference>
<comment type="caution">
    <text evidence="2">The sequence shown here is derived from an EMBL/GenBank/DDBJ whole genome shotgun (WGS) entry which is preliminary data.</text>
</comment>
<proteinExistence type="predicted"/>
<accession>A0A9P6PZE8</accession>
<reference evidence="2" key="1">
    <citation type="journal article" date="2020" name="Fungal Divers.">
        <title>Resolving the Mortierellaceae phylogeny through synthesis of multi-gene phylogenetics and phylogenomics.</title>
        <authorList>
            <person name="Vandepol N."/>
            <person name="Liber J."/>
            <person name="Desiro A."/>
            <person name="Na H."/>
            <person name="Kennedy M."/>
            <person name="Barry K."/>
            <person name="Grigoriev I.V."/>
            <person name="Miller A.N."/>
            <person name="O'Donnell K."/>
            <person name="Stajich J.E."/>
            <person name="Bonito G."/>
        </authorList>
    </citation>
    <scope>NUCLEOTIDE SEQUENCE</scope>
    <source>
        <strain evidence="2">KOD948</strain>
    </source>
</reference>
<sequence>MGSAHSEMVRQLQLQQERDEYEEQHQQDQQQTVRGNRTLSTLSTDQQVPSLQTSIFNTDTDSSTSDMVDFEHQATTSVTEIDLEAACEEALAPVDDEEADDELETSDKESFNEHETNSTGDSYDDLGDSDRDSLHELETRPRHYFKGAARASFEEETGGDSDWTNAGQPSPSASSSSSSTTSSRWSLLAAPTSTKPTPCSLQPAHTSTAISVNAVCSGTRLPVKAWTRICLFLYPSQVTRLSQVNKGLYEVVAGLDLWGLWFDRSHTSNSPLKPTLCLLPGVSASMSYMLYMCAISFVICEGCLRRCDNVTQVKGRPVMMPLPVEIPDTRGYVPKVLDNSDCEDGEEKDPWTVRLCLHCRTEHYQTYREPIPDQVNNNFLTKRVLREKYRLGQKTIQAITQRSHEYGIQGPVVTYSEVAALKQARVMFGGDVGIDAVMLSFYQSLKLMKFRVFLFNTRRKVLLAGQEWLRPEQYQAQKAQGVASSSG</sequence>
<organism evidence="2 3">
    <name type="scientific">Mortierella polycephala</name>
    <dbReference type="NCBI Taxonomy" id="41804"/>
    <lineage>
        <taxon>Eukaryota</taxon>
        <taxon>Fungi</taxon>
        <taxon>Fungi incertae sedis</taxon>
        <taxon>Mucoromycota</taxon>
        <taxon>Mortierellomycotina</taxon>
        <taxon>Mortierellomycetes</taxon>
        <taxon>Mortierellales</taxon>
        <taxon>Mortierellaceae</taxon>
        <taxon>Mortierella</taxon>
    </lineage>
</organism>
<evidence type="ECO:0008006" key="4">
    <source>
        <dbReference type="Google" id="ProtNLM"/>
    </source>
</evidence>
<feature type="region of interest" description="Disordered" evidence="1">
    <location>
        <begin position="87"/>
        <end position="200"/>
    </location>
</feature>